<dbReference type="AlphaFoldDB" id="A0A9X8WRT1"/>
<reference evidence="1 2" key="1">
    <citation type="submission" date="2017-02" db="EMBL/GenBank/DDBJ databases">
        <authorList>
            <consortium name="Pathogen Informatics"/>
        </authorList>
    </citation>
    <scope>NUCLEOTIDE SEQUENCE [LARGE SCALE GENOMIC DNA]</scope>
    <source>
        <strain evidence="1 2">VRECD0157</strain>
    </source>
</reference>
<sequence length="46" mass="5493">MEEYQFNLIKKLCAERKIHKGWFRNIEKCGCGGKCNKKNCKMLEKL</sequence>
<protein>
    <submittedName>
        <fullName evidence="1">Uncharacterized protein</fullName>
    </submittedName>
</protein>
<dbReference type="RefSeq" id="WP_009900685.1">
    <property type="nucleotide sequence ID" value="NZ_BIQW01000005.1"/>
</dbReference>
<proteinExistence type="predicted"/>
<evidence type="ECO:0000313" key="1">
    <source>
        <dbReference type="EMBL" id="SJS99190.1"/>
    </source>
</evidence>
<comment type="caution">
    <text evidence="1">The sequence shown here is derived from an EMBL/GenBank/DDBJ whole genome shotgun (WGS) entry which is preliminary data.</text>
</comment>
<accession>A0A9X8WRT1</accession>
<gene>
    <name evidence="1" type="ORF">SAMEA3375112_03363</name>
</gene>
<name>A0A9X8WRT1_CLODI</name>
<dbReference type="Proteomes" id="UP000189137">
    <property type="component" value="Unassembled WGS sequence"/>
</dbReference>
<evidence type="ECO:0000313" key="2">
    <source>
        <dbReference type="Proteomes" id="UP000189137"/>
    </source>
</evidence>
<organism evidence="1 2">
    <name type="scientific">Clostridioides difficile</name>
    <name type="common">Peptoclostridium difficile</name>
    <dbReference type="NCBI Taxonomy" id="1496"/>
    <lineage>
        <taxon>Bacteria</taxon>
        <taxon>Bacillati</taxon>
        <taxon>Bacillota</taxon>
        <taxon>Clostridia</taxon>
        <taxon>Peptostreptococcales</taxon>
        <taxon>Peptostreptococcaceae</taxon>
        <taxon>Clostridioides</taxon>
    </lineage>
</organism>
<dbReference type="EMBL" id="FUPS01000014">
    <property type="protein sequence ID" value="SJS99190.1"/>
    <property type="molecule type" value="Genomic_DNA"/>
</dbReference>